<proteinExistence type="predicted"/>
<evidence type="ECO:0000256" key="3">
    <source>
        <dbReference type="ARBA" id="ARBA00022884"/>
    </source>
</evidence>
<name>A0A835N2W9_9ROSI</name>
<feature type="compositionally biased region" description="Low complexity" evidence="5">
    <location>
        <begin position="105"/>
        <end position="115"/>
    </location>
</feature>
<evidence type="ECO:0000256" key="1">
    <source>
        <dbReference type="ARBA" id="ARBA00004123"/>
    </source>
</evidence>
<feature type="compositionally biased region" description="Basic residues" evidence="5">
    <location>
        <begin position="223"/>
        <end position="234"/>
    </location>
</feature>
<evidence type="ECO:0008006" key="8">
    <source>
        <dbReference type="Google" id="ProtNLM"/>
    </source>
</evidence>
<dbReference type="AlphaFoldDB" id="A0A835N2W9"/>
<dbReference type="EMBL" id="JADGMS010000004">
    <property type="protein sequence ID" value="KAF9684396.1"/>
    <property type="molecule type" value="Genomic_DNA"/>
</dbReference>
<feature type="compositionally biased region" description="Basic and acidic residues" evidence="5">
    <location>
        <begin position="140"/>
        <end position="165"/>
    </location>
</feature>
<dbReference type="OrthoDB" id="439808at2759"/>
<evidence type="ECO:0000313" key="7">
    <source>
        <dbReference type="Proteomes" id="UP000657918"/>
    </source>
</evidence>
<sequence length="240" mass="27155">MPARFLRFRSHHTCFSPSPNTKYTEGKKKKTSESGSAAEHSSDTLLVSNLPFHYINSQLEEAFSDIGPIRRSFKDAEKETFGPEHHLIVSFALDDVQISKLQKAKLSSSAAGKPLRFSGYAGKGRVTGIKCHSKPKAYVQRRDSESNRIDEVKNKDPDRKFLKEHVTKKRKRNPGAEDKTGKRKHKAKGPQRQAEDQGREPDTGSSVNREKKVEPFKEADLGKRKRKFPNRGKHQVPLPP</sequence>
<feature type="region of interest" description="Disordered" evidence="5">
    <location>
        <begin position="17"/>
        <end position="40"/>
    </location>
</feature>
<keyword evidence="3" id="KW-0694">RNA-binding</keyword>
<evidence type="ECO:0000256" key="2">
    <source>
        <dbReference type="ARBA" id="ARBA00022737"/>
    </source>
</evidence>
<dbReference type="Gene3D" id="3.30.70.330">
    <property type="match status" value="1"/>
</dbReference>
<dbReference type="Proteomes" id="UP000657918">
    <property type="component" value="Chromosome 4"/>
</dbReference>
<dbReference type="GO" id="GO:0003729">
    <property type="term" value="F:mRNA binding"/>
    <property type="evidence" value="ECO:0007669"/>
    <property type="project" value="TreeGrafter"/>
</dbReference>
<protein>
    <recommendedName>
        <fullName evidence="8">RRM domain-containing protein</fullName>
    </recommendedName>
</protein>
<reference evidence="6 7" key="1">
    <citation type="submission" date="2020-10" db="EMBL/GenBank/DDBJ databases">
        <title>Plant Genome Project.</title>
        <authorList>
            <person name="Zhang R.-G."/>
        </authorList>
    </citation>
    <scope>NUCLEOTIDE SEQUENCE [LARGE SCALE GENOMIC DNA]</scope>
    <source>
        <strain evidence="6">FAFU-HL-1</strain>
        <tissue evidence="6">Leaf</tissue>
    </source>
</reference>
<dbReference type="InterPro" id="IPR012677">
    <property type="entry name" value="Nucleotide-bd_a/b_plait_sf"/>
</dbReference>
<dbReference type="GO" id="GO:0005634">
    <property type="term" value="C:nucleus"/>
    <property type="evidence" value="ECO:0007669"/>
    <property type="project" value="UniProtKB-SubCell"/>
</dbReference>
<accession>A0A835N2W9</accession>
<dbReference type="PANTHER" id="PTHR48039">
    <property type="entry name" value="RNA-BINDING MOTIF PROTEIN 14B"/>
    <property type="match status" value="1"/>
</dbReference>
<organism evidence="6 7">
    <name type="scientific">Salix dunnii</name>
    <dbReference type="NCBI Taxonomy" id="1413687"/>
    <lineage>
        <taxon>Eukaryota</taxon>
        <taxon>Viridiplantae</taxon>
        <taxon>Streptophyta</taxon>
        <taxon>Embryophyta</taxon>
        <taxon>Tracheophyta</taxon>
        <taxon>Spermatophyta</taxon>
        <taxon>Magnoliopsida</taxon>
        <taxon>eudicotyledons</taxon>
        <taxon>Gunneridae</taxon>
        <taxon>Pentapetalae</taxon>
        <taxon>rosids</taxon>
        <taxon>fabids</taxon>
        <taxon>Malpighiales</taxon>
        <taxon>Salicaceae</taxon>
        <taxon>Saliceae</taxon>
        <taxon>Salix</taxon>
    </lineage>
</organism>
<keyword evidence="7" id="KW-1185">Reference proteome</keyword>
<feature type="region of interest" description="Disordered" evidence="5">
    <location>
        <begin position="105"/>
        <end position="240"/>
    </location>
</feature>
<evidence type="ECO:0000313" key="6">
    <source>
        <dbReference type="EMBL" id="KAF9684396.1"/>
    </source>
</evidence>
<gene>
    <name evidence="6" type="ORF">SADUNF_Sadunf04G0114000</name>
</gene>
<comment type="caution">
    <text evidence="6">The sequence shown here is derived from an EMBL/GenBank/DDBJ whole genome shotgun (WGS) entry which is preliminary data.</text>
</comment>
<keyword evidence="2" id="KW-0677">Repeat</keyword>
<dbReference type="InterPro" id="IPR051945">
    <property type="entry name" value="RRM_MRD1_RNA_proc_ribogen"/>
</dbReference>
<evidence type="ECO:0000256" key="4">
    <source>
        <dbReference type="ARBA" id="ARBA00023242"/>
    </source>
</evidence>
<feature type="compositionally biased region" description="Basic and acidic residues" evidence="5">
    <location>
        <begin position="193"/>
        <end position="222"/>
    </location>
</feature>
<keyword evidence="4" id="KW-0539">Nucleus</keyword>
<dbReference type="PANTHER" id="PTHR48039:SF5">
    <property type="entry name" value="RNA-BINDING PROTEIN 28"/>
    <property type="match status" value="1"/>
</dbReference>
<evidence type="ECO:0000256" key="5">
    <source>
        <dbReference type="SAM" id="MobiDB-lite"/>
    </source>
</evidence>
<comment type="subcellular location">
    <subcellularLocation>
        <location evidence="1">Nucleus</location>
    </subcellularLocation>
</comment>